<feature type="domain" description="DJ-1/PfpI" evidence="1">
    <location>
        <begin position="68"/>
        <end position="206"/>
    </location>
</feature>
<dbReference type="AlphaFoldDB" id="A0A1Y6M199"/>
<dbReference type="Gene3D" id="3.40.50.880">
    <property type="match status" value="1"/>
</dbReference>
<dbReference type="Proteomes" id="UP000215453">
    <property type="component" value="Chromosome 12"/>
</dbReference>
<dbReference type="SUPFAM" id="SSF52317">
    <property type="entry name" value="Class I glutamine amidotransferase-like"/>
    <property type="match status" value="1"/>
</dbReference>
<accession>A0A1Y6M199</accession>
<organism evidence="2 3">
    <name type="scientific">Zymoseptoria tritici ST99CH_1A5</name>
    <dbReference type="NCBI Taxonomy" id="1276529"/>
    <lineage>
        <taxon>Eukaryota</taxon>
        <taxon>Fungi</taxon>
        <taxon>Dikarya</taxon>
        <taxon>Ascomycota</taxon>
        <taxon>Pezizomycotina</taxon>
        <taxon>Dothideomycetes</taxon>
        <taxon>Dothideomycetidae</taxon>
        <taxon>Mycosphaerellales</taxon>
        <taxon>Mycosphaerellaceae</taxon>
        <taxon>Zymoseptoria</taxon>
    </lineage>
</organism>
<dbReference type="InterPro" id="IPR002818">
    <property type="entry name" value="DJ-1/PfpI"/>
</dbReference>
<dbReference type="PANTHER" id="PTHR43130">
    <property type="entry name" value="ARAC-FAMILY TRANSCRIPTIONAL REGULATOR"/>
    <property type="match status" value="1"/>
</dbReference>
<evidence type="ECO:0000259" key="1">
    <source>
        <dbReference type="Pfam" id="PF01965"/>
    </source>
</evidence>
<reference evidence="2 3" key="1">
    <citation type="submission" date="2016-10" db="EMBL/GenBank/DDBJ databases">
        <authorList>
            <person name="Varghese N."/>
        </authorList>
    </citation>
    <scope>NUCLEOTIDE SEQUENCE [LARGE SCALE GENOMIC DNA]</scope>
</reference>
<gene>
    <name evidence="2" type="ORF">ZT1A5_G11098</name>
</gene>
<dbReference type="InterPro" id="IPR029062">
    <property type="entry name" value="Class_I_gatase-like"/>
</dbReference>
<sequence>MTDHTPQRPGHFALVVFPQYEPLDAFGPTEIIHGLGHPMVNPDSGKVHLSIIGPSLEPVSSGPAEGDPSPHKSRVAQSIVPTHTFDNPPQDIDVLIVPGGFGAGPKALWGGGWEPAGVERVVQFLRDQYPGLKHLLTVCNGAGLAARAGILDGHKATTNKQLWQVITTTGPKTHWVANARWVVADNGKLWTSSGVSSGTDAMLALVDYTWGKNAQGVLFGDVLKEGMEWNRVYDSTADLFAVSNKCTDVEPQTA</sequence>
<proteinExistence type="predicted"/>
<name>A0A1Y6M199_ZYMTR</name>
<dbReference type="Pfam" id="PF01965">
    <property type="entry name" value="DJ-1_PfpI"/>
    <property type="match status" value="1"/>
</dbReference>
<evidence type="ECO:0000313" key="3">
    <source>
        <dbReference type="Proteomes" id="UP000215453"/>
    </source>
</evidence>
<protein>
    <recommendedName>
        <fullName evidence="1">DJ-1/PfpI domain-containing protein</fullName>
    </recommendedName>
</protein>
<evidence type="ECO:0000313" key="2">
    <source>
        <dbReference type="EMBL" id="SMY29649.1"/>
    </source>
</evidence>
<dbReference type="EMBL" id="LT882687">
    <property type="protein sequence ID" value="SMY29649.1"/>
    <property type="molecule type" value="Genomic_DNA"/>
</dbReference>
<dbReference type="CDD" id="cd03139">
    <property type="entry name" value="GATase1_PfpI_2"/>
    <property type="match status" value="1"/>
</dbReference>
<dbReference type="PANTHER" id="PTHR43130:SF15">
    <property type="entry name" value="THIJ_PFPI FAMILY PROTEIN (AFU_ORTHOLOGUE AFUA_5G14240)"/>
    <property type="match status" value="1"/>
</dbReference>
<dbReference type="InterPro" id="IPR052158">
    <property type="entry name" value="INH-QAR"/>
</dbReference>